<evidence type="ECO:0000313" key="1">
    <source>
        <dbReference type="EMBL" id="MBT0666549.1"/>
    </source>
</evidence>
<name>A0AAW4LEW7_9BACT</name>
<keyword evidence="2" id="KW-1185">Reference proteome</keyword>
<reference evidence="1 2" key="1">
    <citation type="submission" date="2021-05" db="EMBL/GenBank/DDBJ databases">
        <title>The draft genome of Geobacter pelophilus DSM 12255.</title>
        <authorList>
            <person name="Xu Z."/>
            <person name="Masuda Y."/>
            <person name="Itoh H."/>
            <person name="Senoo K."/>
        </authorList>
    </citation>
    <scope>NUCLEOTIDE SEQUENCE [LARGE SCALE GENOMIC DNA]</scope>
    <source>
        <strain evidence="1 2">DSM 12255</strain>
    </source>
</reference>
<protein>
    <recommendedName>
        <fullName evidence="3">Mannose-6-phosphate isomerase, cupin superfamily</fullName>
    </recommendedName>
</protein>
<proteinExistence type="predicted"/>
<dbReference type="EMBL" id="JAHCVJ010000013">
    <property type="protein sequence ID" value="MBT0666549.1"/>
    <property type="molecule type" value="Genomic_DNA"/>
</dbReference>
<dbReference type="InterPro" id="IPR014710">
    <property type="entry name" value="RmlC-like_jellyroll"/>
</dbReference>
<dbReference type="SUPFAM" id="SSF51182">
    <property type="entry name" value="RmlC-like cupins"/>
    <property type="match status" value="1"/>
</dbReference>
<dbReference type="AlphaFoldDB" id="A0AAW4LEW7"/>
<gene>
    <name evidence="1" type="ORF">KI809_19745</name>
</gene>
<dbReference type="Gene3D" id="2.60.120.10">
    <property type="entry name" value="Jelly Rolls"/>
    <property type="match status" value="1"/>
</dbReference>
<dbReference type="RefSeq" id="WP_214173320.1">
    <property type="nucleotide sequence ID" value="NZ_JAHCVJ010000013.1"/>
</dbReference>
<dbReference type="InterPro" id="IPR011051">
    <property type="entry name" value="RmlC_Cupin_sf"/>
</dbReference>
<accession>A0AAW4LEW7</accession>
<evidence type="ECO:0000313" key="2">
    <source>
        <dbReference type="Proteomes" id="UP000811899"/>
    </source>
</evidence>
<sequence>MIETVSFANKLFAIIIPHNFSEPGVNFFTPHNLSQQLAFIKHPPGHLIEPHIHNPVPREVLYTQEVLLVRKGRLRVNFYDDDRQFVDSRELGAGDVILLAEGGHGFEVLEELEMIEVKQGPYAGESDKTRFVMKVDGVTK</sequence>
<evidence type="ECO:0008006" key="3">
    <source>
        <dbReference type="Google" id="ProtNLM"/>
    </source>
</evidence>
<organism evidence="1 2">
    <name type="scientific">Geoanaerobacter pelophilus</name>
    <dbReference type="NCBI Taxonomy" id="60036"/>
    <lineage>
        <taxon>Bacteria</taxon>
        <taxon>Pseudomonadati</taxon>
        <taxon>Thermodesulfobacteriota</taxon>
        <taxon>Desulfuromonadia</taxon>
        <taxon>Geobacterales</taxon>
        <taxon>Geobacteraceae</taxon>
        <taxon>Geoanaerobacter</taxon>
    </lineage>
</organism>
<dbReference type="Proteomes" id="UP000811899">
    <property type="component" value="Unassembled WGS sequence"/>
</dbReference>
<comment type="caution">
    <text evidence="1">The sequence shown here is derived from an EMBL/GenBank/DDBJ whole genome shotgun (WGS) entry which is preliminary data.</text>
</comment>